<evidence type="ECO:0000313" key="3">
    <source>
        <dbReference type="Proteomes" id="UP000582837"/>
    </source>
</evidence>
<dbReference type="AlphaFoldDB" id="A0A841GVN3"/>
<keyword evidence="3" id="KW-1185">Reference proteome</keyword>
<dbReference type="EMBL" id="JACHIA010000003">
    <property type="protein sequence ID" value="MBB6069838.1"/>
    <property type="molecule type" value="Genomic_DNA"/>
</dbReference>
<proteinExistence type="predicted"/>
<dbReference type="Proteomes" id="UP000582837">
    <property type="component" value="Unassembled WGS sequence"/>
</dbReference>
<feature type="compositionally biased region" description="Basic and acidic residues" evidence="1">
    <location>
        <begin position="50"/>
        <end position="65"/>
    </location>
</feature>
<gene>
    <name evidence="2" type="ORF">HNQ61_001455</name>
</gene>
<comment type="caution">
    <text evidence="2">The sequence shown here is derived from an EMBL/GenBank/DDBJ whole genome shotgun (WGS) entry which is preliminary data.</text>
</comment>
<sequence length="106" mass="11901">MRGAQTGAGANHPERTNPPLRPREPPNRPLARPVRGFNRNGKTGTRRTRPRAERLPLSRLRERGLGGEGSLGMRQTVQTLLPSRVPPCAVCYHPWQQKAHELSRNI</sequence>
<organism evidence="2 3">
    <name type="scientific">Longimicrobium terrae</name>
    <dbReference type="NCBI Taxonomy" id="1639882"/>
    <lineage>
        <taxon>Bacteria</taxon>
        <taxon>Pseudomonadati</taxon>
        <taxon>Gemmatimonadota</taxon>
        <taxon>Longimicrobiia</taxon>
        <taxon>Longimicrobiales</taxon>
        <taxon>Longimicrobiaceae</taxon>
        <taxon>Longimicrobium</taxon>
    </lineage>
</organism>
<name>A0A841GVN3_9BACT</name>
<accession>A0A841GVN3</accession>
<feature type="region of interest" description="Disordered" evidence="1">
    <location>
        <begin position="1"/>
        <end position="72"/>
    </location>
</feature>
<reference evidence="2 3" key="1">
    <citation type="submission" date="2020-08" db="EMBL/GenBank/DDBJ databases">
        <title>Genomic Encyclopedia of Type Strains, Phase IV (KMG-IV): sequencing the most valuable type-strain genomes for metagenomic binning, comparative biology and taxonomic classification.</title>
        <authorList>
            <person name="Goeker M."/>
        </authorList>
    </citation>
    <scope>NUCLEOTIDE SEQUENCE [LARGE SCALE GENOMIC DNA]</scope>
    <source>
        <strain evidence="2 3">DSM 29007</strain>
    </source>
</reference>
<protein>
    <submittedName>
        <fullName evidence="2">Uncharacterized protein</fullName>
    </submittedName>
</protein>
<feature type="compositionally biased region" description="Low complexity" evidence="1">
    <location>
        <begin position="29"/>
        <end position="43"/>
    </location>
</feature>
<evidence type="ECO:0000256" key="1">
    <source>
        <dbReference type="SAM" id="MobiDB-lite"/>
    </source>
</evidence>
<evidence type="ECO:0000313" key="2">
    <source>
        <dbReference type="EMBL" id="MBB6069838.1"/>
    </source>
</evidence>